<dbReference type="PANTHER" id="PTHR35807:SF1">
    <property type="entry name" value="TRANSCRIPTIONAL REGULATOR REDD"/>
    <property type="match status" value="1"/>
</dbReference>
<sequence>MSLPQTDEADRDRPSPGGRLRLQVLGPLRVWRDEIEQDPGPRQQAYLLALLLVSAGSPLSTTELISLIWGDDPPVSAVNILQKYVGALRRLLEPELSPREPGSFVQRRGAGYIFRAPPPVLDVVAFREEVRAARSELAQDRPAAALDRYLAAVTLWHGPAGYGLTAGPAADSIFTAVNEEFTTACVRAAGLALSLGRPDQMLPPLQLATWMAPLDERVQAALITALGAAGRQAEALTVYQRVRARLADELGVDPGPALQAAHQSVLRAKEATHEPTRVVGEAAVIGCDQEIAVLRDAARSALDGETGLVLVQGEPGIGKTHLLEQVAAGAERRGTHVVWGRCLSGHGAPSMWVWVQVVNALLEHLPGPEREKWRADELGRLIEPGAADTLGPADSGGRFRLFELVVDLVATVAGQRPLLLLIDDLQGADIASLEMFTHLVARLPDRTAVAGAFRDRAPEPGPELSRMLAVASRMPRHRRVRLGPLDPDQVAELVRRETGQRPEAGAARGIHARTAGNPFFVRELARLLADGTVLSETAVARAGVPSTVRDVVRDRMSGLDVTSTGLAQLAALIAHDIDLGLLARAAGVDAATCLDRLEPLLTLGLVELTPGNPRSVRFAHDLVRESVAGTITHRRSSRLHLDIADAIEPAGGDERLAHHLWSAGPLADPARAVDALVRAGRLAAAKSAFEAAEDQFRAALQVARAAGLAEREFAALSQLTAIAGMRTGFAGSAFELLKRAETLARDLGRERDVADLLFSQLVGSSHFLELDRSAGLARRLLELGEVSDDPIVRTYGLQAWGMQLWNTGDVTGAAEYLNRCDETMLVDLARRADDPLSYDRRLLWPTTLALVNTVHGRYDEARALIETLKGTTGEEPYAVALWTSFASMVAAAAGDPGYALRAVDWGTTRQGGHRFEHVDRYTGLAACWARSVTGDGRTGIGQAREIIATMLDPPQTGISFYLGLLGEMQLADGQLEAAAATLDQAGRLLDSHGQRYPEGLLLVLRARLMLARGEPVAVVRAAAEHARALSAERGAHLFAVRAQELLTAIG</sequence>
<dbReference type="InterPro" id="IPR027417">
    <property type="entry name" value="P-loop_NTPase"/>
</dbReference>
<feature type="domain" description="OmpR/PhoB-type" evidence="7">
    <location>
        <begin position="11"/>
        <end position="116"/>
    </location>
</feature>
<comment type="caution">
    <text evidence="8">The sequence shown here is derived from an EMBL/GenBank/DDBJ whole genome shotgun (WGS) entry which is preliminary data.</text>
</comment>
<dbReference type="SMART" id="SM00862">
    <property type="entry name" value="Trans_reg_C"/>
    <property type="match status" value="1"/>
</dbReference>
<feature type="DNA-binding region" description="OmpR/PhoB-type" evidence="5">
    <location>
        <begin position="11"/>
        <end position="116"/>
    </location>
</feature>
<name>A0ABS5YUQ4_9ACTN</name>
<evidence type="ECO:0000259" key="7">
    <source>
        <dbReference type="PROSITE" id="PS51755"/>
    </source>
</evidence>
<evidence type="ECO:0000256" key="4">
    <source>
        <dbReference type="ARBA" id="ARBA00023163"/>
    </source>
</evidence>
<dbReference type="EMBL" id="JAHKKG010000008">
    <property type="protein sequence ID" value="MBU2667066.1"/>
    <property type="molecule type" value="Genomic_DNA"/>
</dbReference>
<keyword evidence="4" id="KW-0804">Transcription</keyword>
<dbReference type="SUPFAM" id="SSF52540">
    <property type="entry name" value="P-loop containing nucleoside triphosphate hydrolases"/>
    <property type="match status" value="1"/>
</dbReference>
<dbReference type="InterPro" id="IPR005158">
    <property type="entry name" value="BTAD"/>
</dbReference>
<dbReference type="SUPFAM" id="SSF48452">
    <property type="entry name" value="TPR-like"/>
    <property type="match status" value="2"/>
</dbReference>
<evidence type="ECO:0000256" key="6">
    <source>
        <dbReference type="SAM" id="MobiDB-lite"/>
    </source>
</evidence>
<protein>
    <submittedName>
        <fullName evidence="8">AAA family ATPase</fullName>
    </submittedName>
</protein>
<dbReference type="PANTHER" id="PTHR35807">
    <property type="entry name" value="TRANSCRIPTIONAL REGULATOR REDD-RELATED"/>
    <property type="match status" value="1"/>
</dbReference>
<dbReference type="InterPro" id="IPR036388">
    <property type="entry name" value="WH-like_DNA-bd_sf"/>
</dbReference>
<keyword evidence="9" id="KW-1185">Reference proteome</keyword>
<reference evidence="8 9" key="1">
    <citation type="submission" date="2021-06" db="EMBL/GenBank/DDBJ databases">
        <title>Actinoplanes lichenicola sp. nov., and Actinoplanes ovalisporus sp. nov., isolated from lichen in Thailand.</title>
        <authorList>
            <person name="Saeng-In P."/>
            <person name="Kanchanasin P."/>
            <person name="Yuki M."/>
            <person name="Kudo T."/>
            <person name="Ohkuma M."/>
            <person name="Phongsopitanun W."/>
            <person name="Tanasupawat S."/>
        </authorList>
    </citation>
    <scope>NUCLEOTIDE SEQUENCE [LARGE SCALE GENOMIC DNA]</scope>
    <source>
        <strain evidence="8 9">NBRC 110975</strain>
    </source>
</reference>
<dbReference type="Gene3D" id="1.25.40.10">
    <property type="entry name" value="Tetratricopeptide repeat domain"/>
    <property type="match status" value="2"/>
</dbReference>
<dbReference type="Pfam" id="PF00486">
    <property type="entry name" value="Trans_reg_C"/>
    <property type="match status" value="1"/>
</dbReference>
<proteinExistence type="inferred from homology"/>
<dbReference type="CDD" id="cd15831">
    <property type="entry name" value="BTAD"/>
    <property type="match status" value="1"/>
</dbReference>
<keyword evidence="3 5" id="KW-0238">DNA-binding</keyword>
<feature type="region of interest" description="Disordered" evidence="6">
    <location>
        <begin position="1"/>
        <end position="20"/>
    </location>
</feature>
<dbReference type="PROSITE" id="PS51755">
    <property type="entry name" value="OMPR_PHOB"/>
    <property type="match status" value="1"/>
</dbReference>
<gene>
    <name evidence="8" type="ORF">KOI35_26485</name>
</gene>
<dbReference type="SUPFAM" id="SSF46894">
    <property type="entry name" value="C-terminal effector domain of the bipartite response regulators"/>
    <property type="match status" value="1"/>
</dbReference>
<dbReference type="Pfam" id="PF03704">
    <property type="entry name" value="BTAD"/>
    <property type="match status" value="1"/>
</dbReference>
<evidence type="ECO:0000256" key="3">
    <source>
        <dbReference type="ARBA" id="ARBA00023125"/>
    </source>
</evidence>
<evidence type="ECO:0000313" key="9">
    <source>
        <dbReference type="Proteomes" id="UP001519654"/>
    </source>
</evidence>
<dbReference type="SMART" id="SM01043">
    <property type="entry name" value="BTAD"/>
    <property type="match status" value="1"/>
</dbReference>
<organism evidence="8 9">
    <name type="scientific">Paractinoplanes bogorensis</name>
    <dbReference type="NCBI Taxonomy" id="1610840"/>
    <lineage>
        <taxon>Bacteria</taxon>
        <taxon>Bacillati</taxon>
        <taxon>Actinomycetota</taxon>
        <taxon>Actinomycetes</taxon>
        <taxon>Micromonosporales</taxon>
        <taxon>Micromonosporaceae</taxon>
        <taxon>Paractinoplanes</taxon>
    </lineage>
</organism>
<dbReference type="Gene3D" id="1.10.10.10">
    <property type="entry name" value="Winged helix-like DNA-binding domain superfamily/Winged helix DNA-binding domain"/>
    <property type="match status" value="1"/>
</dbReference>
<evidence type="ECO:0000256" key="1">
    <source>
        <dbReference type="ARBA" id="ARBA00005820"/>
    </source>
</evidence>
<dbReference type="Pfam" id="PF13191">
    <property type="entry name" value="AAA_16"/>
    <property type="match status" value="1"/>
</dbReference>
<dbReference type="InterPro" id="IPR001867">
    <property type="entry name" value="OmpR/PhoB-type_DNA-bd"/>
</dbReference>
<keyword evidence="2" id="KW-0805">Transcription regulation</keyword>
<dbReference type="InterPro" id="IPR051677">
    <property type="entry name" value="AfsR-DnrI-RedD_regulator"/>
</dbReference>
<comment type="similarity">
    <text evidence="1">Belongs to the AfsR/DnrI/RedD regulatory family.</text>
</comment>
<accession>A0ABS5YUQ4</accession>
<dbReference type="InterPro" id="IPR011990">
    <property type="entry name" value="TPR-like_helical_dom_sf"/>
</dbReference>
<dbReference type="InterPro" id="IPR016032">
    <property type="entry name" value="Sig_transdc_resp-reg_C-effctor"/>
</dbReference>
<dbReference type="InterPro" id="IPR041664">
    <property type="entry name" value="AAA_16"/>
</dbReference>
<evidence type="ECO:0000313" key="8">
    <source>
        <dbReference type="EMBL" id="MBU2667066.1"/>
    </source>
</evidence>
<evidence type="ECO:0000256" key="5">
    <source>
        <dbReference type="PROSITE-ProRule" id="PRU01091"/>
    </source>
</evidence>
<dbReference type="Proteomes" id="UP001519654">
    <property type="component" value="Unassembled WGS sequence"/>
</dbReference>
<evidence type="ECO:0000256" key="2">
    <source>
        <dbReference type="ARBA" id="ARBA00023015"/>
    </source>
</evidence>